<dbReference type="AlphaFoldDB" id="A0A2H0V376"/>
<sequence>MQQFTIPQFIDVEDKIIGPITIRQFVILLVALMASVISYKLSDFVLFLTLTLFFFIFGGVLAFLKINGRPFHYFILNVVQTLKKPKLRIWNNKLGRKEKEMEEKETAAKQTAKFEKKPIYPKSKLAELSLVVDTGGVYQGGDDNIT</sequence>
<feature type="transmembrane region" description="Helical" evidence="1">
    <location>
        <begin position="20"/>
        <end position="38"/>
    </location>
</feature>
<feature type="transmembrane region" description="Helical" evidence="1">
    <location>
        <begin position="44"/>
        <end position="64"/>
    </location>
</feature>
<organism evidence="2 3">
    <name type="scientific">Candidatus Falkowbacteria bacterium CG10_big_fil_rev_8_21_14_0_10_43_10</name>
    <dbReference type="NCBI Taxonomy" id="1974567"/>
    <lineage>
        <taxon>Bacteria</taxon>
        <taxon>Candidatus Falkowiibacteriota</taxon>
    </lineage>
</organism>
<keyword evidence="1" id="KW-0472">Membrane</keyword>
<dbReference type="Pfam" id="PF12666">
    <property type="entry name" value="PrgI"/>
    <property type="match status" value="1"/>
</dbReference>
<dbReference type="EMBL" id="PFAR01000052">
    <property type="protein sequence ID" value="PIR92780.1"/>
    <property type="molecule type" value="Genomic_DNA"/>
</dbReference>
<proteinExistence type="predicted"/>
<protein>
    <recommendedName>
        <fullName evidence="4">PrgI family protein</fullName>
    </recommendedName>
</protein>
<comment type="caution">
    <text evidence="2">The sequence shown here is derived from an EMBL/GenBank/DDBJ whole genome shotgun (WGS) entry which is preliminary data.</text>
</comment>
<dbReference type="InterPro" id="IPR024414">
    <property type="entry name" value="Uncharacterised_PrgI"/>
</dbReference>
<gene>
    <name evidence="2" type="ORF">COT99_04340</name>
</gene>
<accession>A0A2H0V376</accession>
<evidence type="ECO:0000313" key="3">
    <source>
        <dbReference type="Proteomes" id="UP000228626"/>
    </source>
</evidence>
<keyword evidence="1" id="KW-0812">Transmembrane</keyword>
<evidence type="ECO:0008006" key="4">
    <source>
        <dbReference type="Google" id="ProtNLM"/>
    </source>
</evidence>
<keyword evidence="1" id="KW-1133">Transmembrane helix</keyword>
<evidence type="ECO:0000313" key="2">
    <source>
        <dbReference type="EMBL" id="PIR92780.1"/>
    </source>
</evidence>
<name>A0A2H0V376_9BACT</name>
<reference evidence="3" key="1">
    <citation type="submission" date="2017-09" db="EMBL/GenBank/DDBJ databases">
        <title>Depth-based differentiation of microbial function through sediment-hosted aquifers and enrichment of novel symbionts in the deep terrestrial subsurface.</title>
        <authorList>
            <person name="Probst A.J."/>
            <person name="Ladd B."/>
            <person name="Jarett J.K."/>
            <person name="Geller-Mcgrath D.E."/>
            <person name="Sieber C.M.K."/>
            <person name="Emerson J.B."/>
            <person name="Anantharaman K."/>
            <person name="Thomas B.C."/>
            <person name="Malmstrom R."/>
            <person name="Stieglmeier M."/>
            <person name="Klingl A."/>
            <person name="Woyke T."/>
            <person name="Ryan C.M."/>
            <person name="Banfield J.F."/>
        </authorList>
    </citation>
    <scope>NUCLEOTIDE SEQUENCE [LARGE SCALE GENOMIC DNA]</scope>
</reference>
<dbReference type="Proteomes" id="UP000228626">
    <property type="component" value="Unassembled WGS sequence"/>
</dbReference>
<evidence type="ECO:0000256" key="1">
    <source>
        <dbReference type="SAM" id="Phobius"/>
    </source>
</evidence>